<dbReference type="RefSeq" id="XP_033451307.1">
    <property type="nucleotide sequence ID" value="XM_033591570.1"/>
</dbReference>
<dbReference type="OrthoDB" id="5358884at2759"/>
<dbReference type="GeneID" id="54349238"/>
<dbReference type="EMBL" id="ML978961">
    <property type="protein sequence ID" value="KAF1931059.1"/>
    <property type="molecule type" value="Genomic_DNA"/>
</dbReference>
<evidence type="ECO:0008006" key="5">
    <source>
        <dbReference type="Google" id="ProtNLM"/>
    </source>
</evidence>
<proteinExistence type="predicted"/>
<evidence type="ECO:0000256" key="1">
    <source>
        <dbReference type="SAM" id="MobiDB-lite"/>
    </source>
</evidence>
<protein>
    <recommendedName>
        <fullName evidence="5">Apple domain-containing protein</fullName>
    </recommendedName>
</protein>
<dbReference type="AlphaFoldDB" id="A0A6A5RU28"/>
<evidence type="ECO:0000313" key="3">
    <source>
        <dbReference type="EMBL" id="KAF1931059.1"/>
    </source>
</evidence>
<gene>
    <name evidence="3" type="ORF">M421DRAFT_417705</name>
</gene>
<keyword evidence="4" id="KW-1185">Reference proteome</keyword>
<feature type="compositionally biased region" description="Low complexity" evidence="1">
    <location>
        <begin position="121"/>
        <end position="134"/>
    </location>
</feature>
<keyword evidence="2" id="KW-0812">Transmembrane</keyword>
<evidence type="ECO:0000313" key="4">
    <source>
        <dbReference type="Proteomes" id="UP000800082"/>
    </source>
</evidence>
<dbReference type="Proteomes" id="UP000800082">
    <property type="component" value="Unassembled WGS sequence"/>
</dbReference>
<evidence type="ECO:0000256" key="2">
    <source>
        <dbReference type="SAM" id="Phobius"/>
    </source>
</evidence>
<feature type="region of interest" description="Disordered" evidence="1">
    <location>
        <begin position="121"/>
        <end position="140"/>
    </location>
</feature>
<keyword evidence="2" id="KW-0472">Membrane</keyword>
<organism evidence="3 4">
    <name type="scientific">Didymella exigua CBS 183.55</name>
    <dbReference type="NCBI Taxonomy" id="1150837"/>
    <lineage>
        <taxon>Eukaryota</taxon>
        <taxon>Fungi</taxon>
        <taxon>Dikarya</taxon>
        <taxon>Ascomycota</taxon>
        <taxon>Pezizomycotina</taxon>
        <taxon>Dothideomycetes</taxon>
        <taxon>Pleosporomycetidae</taxon>
        <taxon>Pleosporales</taxon>
        <taxon>Pleosporineae</taxon>
        <taxon>Didymellaceae</taxon>
        <taxon>Didymella</taxon>
    </lineage>
</organism>
<name>A0A6A5RU28_9PLEO</name>
<keyword evidence="2" id="KW-1133">Transmembrane helix</keyword>
<reference evidence="3" key="1">
    <citation type="journal article" date="2020" name="Stud. Mycol.">
        <title>101 Dothideomycetes genomes: a test case for predicting lifestyles and emergence of pathogens.</title>
        <authorList>
            <person name="Haridas S."/>
            <person name="Albert R."/>
            <person name="Binder M."/>
            <person name="Bloem J."/>
            <person name="Labutti K."/>
            <person name="Salamov A."/>
            <person name="Andreopoulos B."/>
            <person name="Baker S."/>
            <person name="Barry K."/>
            <person name="Bills G."/>
            <person name="Bluhm B."/>
            <person name="Cannon C."/>
            <person name="Castanera R."/>
            <person name="Culley D."/>
            <person name="Daum C."/>
            <person name="Ezra D."/>
            <person name="Gonzalez J."/>
            <person name="Henrissat B."/>
            <person name="Kuo A."/>
            <person name="Liang C."/>
            <person name="Lipzen A."/>
            <person name="Lutzoni F."/>
            <person name="Magnuson J."/>
            <person name="Mondo S."/>
            <person name="Nolan M."/>
            <person name="Ohm R."/>
            <person name="Pangilinan J."/>
            <person name="Park H.-J."/>
            <person name="Ramirez L."/>
            <person name="Alfaro M."/>
            <person name="Sun H."/>
            <person name="Tritt A."/>
            <person name="Yoshinaga Y."/>
            <person name="Zwiers L.-H."/>
            <person name="Turgeon B."/>
            <person name="Goodwin S."/>
            <person name="Spatafora J."/>
            <person name="Crous P."/>
            <person name="Grigoriev I."/>
        </authorList>
    </citation>
    <scope>NUCLEOTIDE SEQUENCE</scope>
    <source>
        <strain evidence="3">CBS 183.55</strain>
    </source>
</reference>
<sequence>MMRATDAPPLHSDLPETVRSLDRSSLYKYSVPESPQPHSTVYALHTVDETLESPPASSKIEQSQFQHRRWSLLLLLGLILMTIAGVAGGFIGKTIERNSSKGTTSLESASASVPALSSSSASSASLATPTPSSTAERDASGVFERTIVQPSSGCSSADPYRSFKARSFMLNIPYTTVCGQGWLSYDLISMSVATQSDCIESCSQYNSIKETGDRSCVGAGFIPAWWNQTLAMVESGITPYNCFLKTNTSGIARNNQKFEVIAICMEGMCDNIVG</sequence>
<accession>A0A6A5RU28</accession>
<feature type="transmembrane region" description="Helical" evidence="2">
    <location>
        <begin position="72"/>
        <end position="91"/>
    </location>
</feature>